<dbReference type="AlphaFoldDB" id="A0AAW0ZDV8"/>
<evidence type="ECO:0000313" key="3">
    <source>
        <dbReference type="EMBL" id="KAK9295794.1"/>
    </source>
</evidence>
<evidence type="ECO:0000256" key="1">
    <source>
        <dbReference type="SAM" id="MobiDB-lite"/>
    </source>
</evidence>
<feature type="region of interest" description="Disordered" evidence="1">
    <location>
        <begin position="91"/>
        <end position="117"/>
    </location>
</feature>
<feature type="chain" id="PRO_5043833439" description="Secreted protein" evidence="2">
    <location>
        <begin position="28"/>
        <end position="139"/>
    </location>
</feature>
<reference evidence="3 4" key="1">
    <citation type="submission" date="2024-05" db="EMBL/GenBank/DDBJ databases">
        <title>The nuclear and mitochondrial genome assemblies of Tetragonisca angustula (Apidae: Meliponini), a tiny yet remarkable pollinator in the Neotropics.</title>
        <authorList>
            <person name="Ferrari R."/>
            <person name="Ricardo P.C."/>
            <person name="Dias F.C."/>
            <person name="Araujo N.S."/>
            <person name="Soares D.O."/>
            <person name="Zhou Q.-S."/>
            <person name="Zhu C.-D."/>
            <person name="Coutinho L."/>
            <person name="Airas M.C."/>
            <person name="Batista T.M."/>
        </authorList>
    </citation>
    <scope>NUCLEOTIDE SEQUENCE [LARGE SCALE GENOMIC DNA]</scope>
    <source>
        <strain evidence="3">ASF017062</strain>
        <tissue evidence="3">Abdomen</tissue>
    </source>
</reference>
<evidence type="ECO:0008006" key="5">
    <source>
        <dbReference type="Google" id="ProtNLM"/>
    </source>
</evidence>
<comment type="caution">
    <text evidence="3">The sequence shown here is derived from an EMBL/GenBank/DDBJ whole genome shotgun (WGS) entry which is preliminary data.</text>
</comment>
<keyword evidence="2" id="KW-0732">Signal</keyword>
<sequence length="139" mass="15147">MLSINMRIFKTVLLLLAVFCCDRIGQCSPIANETSVPAVSQEAHDATVDHYDQRQNGSENFRVHVDGVMLVVAPVEAFLLTGVANGNKPNLPVIDSSKLPPGKPEVNPKPSLAPKSAHRFSGSRLANLLFSLLHHVRQE</sequence>
<evidence type="ECO:0000313" key="4">
    <source>
        <dbReference type="Proteomes" id="UP001432146"/>
    </source>
</evidence>
<dbReference type="EMBL" id="JAWNGG020000241">
    <property type="protein sequence ID" value="KAK9295794.1"/>
    <property type="molecule type" value="Genomic_DNA"/>
</dbReference>
<evidence type="ECO:0000256" key="2">
    <source>
        <dbReference type="SAM" id="SignalP"/>
    </source>
</evidence>
<protein>
    <recommendedName>
        <fullName evidence="5">Secreted protein</fullName>
    </recommendedName>
</protein>
<gene>
    <name evidence="3" type="ORF">QLX08_010004</name>
</gene>
<organism evidence="3 4">
    <name type="scientific">Tetragonisca angustula</name>
    <dbReference type="NCBI Taxonomy" id="166442"/>
    <lineage>
        <taxon>Eukaryota</taxon>
        <taxon>Metazoa</taxon>
        <taxon>Ecdysozoa</taxon>
        <taxon>Arthropoda</taxon>
        <taxon>Hexapoda</taxon>
        <taxon>Insecta</taxon>
        <taxon>Pterygota</taxon>
        <taxon>Neoptera</taxon>
        <taxon>Endopterygota</taxon>
        <taxon>Hymenoptera</taxon>
        <taxon>Apocrita</taxon>
        <taxon>Aculeata</taxon>
        <taxon>Apoidea</taxon>
        <taxon>Anthophila</taxon>
        <taxon>Apidae</taxon>
        <taxon>Tetragonisca</taxon>
    </lineage>
</organism>
<proteinExistence type="predicted"/>
<name>A0AAW0ZDV8_9HYME</name>
<feature type="signal peptide" evidence="2">
    <location>
        <begin position="1"/>
        <end position="27"/>
    </location>
</feature>
<accession>A0AAW0ZDV8</accession>
<dbReference type="Proteomes" id="UP001432146">
    <property type="component" value="Unassembled WGS sequence"/>
</dbReference>
<keyword evidence="4" id="KW-1185">Reference proteome</keyword>